<sequence>MLFIFDAEDVQLASTPAYRITRSEKEKDEDEDEEGDDDDDDDDDDDEEEEEEEEEEENGPCSRCVASGNYEFSWFLGDQPTTKVVKPCLFLLRPKRRCLAVVITTNDYYDYYDEDEDNDGDNDDNDDNEKKRTVVDDSTLPTMTAAYPLLVFHP</sequence>
<feature type="compositionally biased region" description="Acidic residues" evidence="1">
    <location>
        <begin position="27"/>
        <end position="58"/>
    </location>
</feature>
<feature type="region of interest" description="Disordered" evidence="1">
    <location>
        <begin position="111"/>
        <end position="131"/>
    </location>
</feature>
<evidence type="ECO:0000256" key="1">
    <source>
        <dbReference type="SAM" id="MobiDB-lite"/>
    </source>
</evidence>
<evidence type="ECO:0000313" key="3">
    <source>
        <dbReference type="Proteomes" id="UP001607302"/>
    </source>
</evidence>
<dbReference type="EMBL" id="JAUDFV010000152">
    <property type="protein sequence ID" value="KAL2717918.1"/>
    <property type="molecule type" value="Genomic_DNA"/>
</dbReference>
<feature type="compositionally biased region" description="Acidic residues" evidence="1">
    <location>
        <begin position="111"/>
        <end position="127"/>
    </location>
</feature>
<dbReference type="Proteomes" id="UP001607302">
    <property type="component" value="Unassembled WGS sequence"/>
</dbReference>
<dbReference type="AlphaFoldDB" id="A0ABD2ABD1"/>
<reference evidence="2 3" key="1">
    <citation type="journal article" date="2024" name="Ann. Entomol. Soc. Am.">
        <title>Genomic analyses of the southern and eastern yellowjacket wasps (Hymenoptera: Vespidae) reveal evolutionary signatures of social life.</title>
        <authorList>
            <person name="Catto M.A."/>
            <person name="Caine P.B."/>
            <person name="Orr S.E."/>
            <person name="Hunt B.G."/>
            <person name="Goodisman M.A.D."/>
        </authorList>
    </citation>
    <scope>NUCLEOTIDE SEQUENCE [LARGE SCALE GENOMIC DNA]</scope>
    <source>
        <strain evidence="2">233</strain>
        <tissue evidence="2">Head and thorax</tissue>
    </source>
</reference>
<name>A0ABD2ABD1_VESSQ</name>
<keyword evidence="3" id="KW-1185">Reference proteome</keyword>
<feature type="region of interest" description="Disordered" evidence="1">
    <location>
        <begin position="15"/>
        <end position="64"/>
    </location>
</feature>
<protein>
    <submittedName>
        <fullName evidence="2">Uncharacterized protein</fullName>
    </submittedName>
</protein>
<evidence type="ECO:0000313" key="2">
    <source>
        <dbReference type="EMBL" id="KAL2717918.1"/>
    </source>
</evidence>
<proteinExistence type="predicted"/>
<gene>
    <name evidence="2" type="ORF">V1478_011794</name>
</gene>
<organism evidence="2 3">
    <name type="scientific">Vespula squamosa</name>
    <name type="common">Southern yellow jacket</name>
    <name type="synonym">Wasp</name>
    <dbReference type="NCBI Taxonomy" id="30214"/>
    <lineage>
        <taxon>Eukaryota</taxon>
        <taxon>Metazoa</taxon>
        <taxon>Ecdysozoa</taxon>
        <taxon>Arthropoda</taxon>
        <taxon>Hexapoda</taxon>
        <taxon>Insecta</taxon>
        <taxon>Pterygota</taxon>
        <taxon>Neoptera</taxon>
        <taxon>Endopterygota</taxon>
        <taxon>Hymenoptera</taxon>
        <taxon>Apocrita</taxon>
        <taxon>Aculeata</taxon>
        <taxon>Vespoidea</taxon>
        <taxon>Vespidae</taxon>
        <taxon>Vespinae</taxon>
        <taxon>Vespula</taxon>
    </lineage>
</organism>
<accession>A0ABD2ABD1</accession>
<comment type="caution">
    <text evidence="2">The sequence shown here is derived from an EMBL/GenBank/DDBJ whole genome shotgun (WGS) entry which is preliminary data.</text>
</comment>